<feature type="domain" description="RNase III" evidence="8">
    <location>
        <begin position="902"/>
        <end position="1055"/>
    </location>
</feature>
<evidence type="ECO:0008006" key="14">
    <source>
        <dbReference type="Google" id="ProtNLM"/>
    </source>
</evidence>
<dbReference type="OrthoDB" id="416741at2759"/>
<dbReference type="EMBL" id="MU167446">
    <property type="protein sequence ID" value="KAG0140405.1"/>
    <property type="molecule type" value="Genomic_DNA"/>
</dbReference>
<dbReference type="CDD" id="cd18034">
    <property type="entry name" value="DEXHc_dicer"/>
    <property type="match status" value="1"/>
</dbReference>
<keyword evidence="3" id="KW-0378">Hydrolase</keyword>
<feature type="domain" description="RNase III" evidence="8">
    <location>
        <begin position="1100"/>
        <end position="1252"/>
    </location>
</feature>
<dbReference type="InterPro" id="IPR036389">
    <property type="entry name" value="RNase_III_sf"/>
</dbReference>
<accession>A0A9P6NAQ8</accession>
<evidence type="ECO:0000256" key="4">
    <source>
        <dbReference type="ARBA" id="ARBA00022806"/>
    </source>
</evidence>
<dbReference type="Pfam" id="PF03368">
    <property type="entry name" value="Dicer_dimer"/>
    <property type="match status" value="1"/>
</dbReference>
<dbReference type="GO" id="GO:0005634">
    <property type="term" value="C:nucleus"/>
    <property type="evidence" value="ECO:0007669"/>
    <property type="project" value="TreeGrafter"/>
</dbReference>
<dbReference type="FunFam" id="1.10.1520.10:FF:000033">
    <property type="entry name" value="Uncharacterized protein"/>
    <property type="match status" value="1"/>
</dbReference>
<evidence type="ECO:0000256" key="5">
    <source>
        <dbReference type="ARBA" id="ARBA00022840"/>
    </source>
</evidence>
<evidence type="ECO:0000259" key="10">
    <source>
        <dbReference type="PROSITE" id="PS51194"/>
    </source>
</evidence>
<dbReference type="GO" id="GO:0030422">
    <property type="term" value="P:siRNA processing"/>
    <property type="evidence" value="ECO:0007669"/>
    <property type="project" value="TreeGrafter"/>
</dbReference>
<keyword evidence="1" id="KW-0677">Repeat</keyword>
<dbReference type="SMART" id="SM00487">
    <property type="entry name" value="DEXDc"/>
    <property type="match status" value="1"/>
</dbReference>
<dbReference type="GO" id="GO:0004386">
    <property type="term" value="F:helicase activity"/>
    <property type="evidence" value="ECO:0007669"/>
    <property type="project" value="UniProtKB-KW"/>
</dbReference>
<dbReference type="Gene3D" id="3.40.50.300">
    <property type="entry name" value="P-loop containing nucleotide triphosphate hydrolases"/>
    <property type="match status" value="2"/>
</dbReference>
<dbReference type="Pfam" id="PF00271">
    <property type="entry name" value="Helicase_C"/>
    <property type="match status" value="1"/>
</dbReference>
<comment type="caution">
    <text evidence="12">The sequence shown here is derived from an EMBL/GenBank/DDBJ whole genome shotgun (WGS) entry which is preliminary data.</text>
</comment>
<dbReference type="PANTHER" id="PTHR14950">
    <property type="entry name" value="DICER-RELATED"/>
    <property type="match status" value="1"/>
</dbReference>
<dbReference type="InterPro" id="IPR038248">
    <property type="entry name" value="Dicer_dimer_sf"/>
</dbReference>
<feature type="domain" description="Dicer dsRNA-binding fold" evidence="11">
    <location>
        <begin position="529"/>
        <end position="624"/>
    </location>
</feature>
<dbReference type="PROSITE" id="PS51327">
    <property type="entry name" value="DICER_DSRBF"/>
    <property type="match status" value="1"/>
</dbReference>
<dbReference type="PROSITE" id="PS51194">
    <property type="entry name" value="HELICASE_CTER"/>
    <property type="match status" value="1"/>
</dbReference>
<dbReference type="GO" id="GO:0005524">
    <property type="term" value="F:ATP binding"/>
    <property type="evidence" value="ECO:0007669"/>
    <property type="project" value="UniProtKB-KW"/>
</dbReference>
<dbReference type="PROSITE" id="PS51192">
    <property type="entry name" value="HELICASE_ATP_BIND_1"/>
    <property type="match status" value="1"/>
</dbReference>
<evidence type="ECO:0000259" key="8">
    <source>
        <dbReference type="PROSITE" id="PS50142"/>
    </source>
</evidence>
<dbReference type="SMART" id="SM00490">
    <property type="entry name" value="HELICc"/>
    <property type="match status" value="1"/>
</dbReference>
<evidence type="ECO:0000256" key="2">
    <source>
        <dbReference type="ARBA" id="ARBA00022741"/>
    </source>
</evidence>
<dbReference type="Pfam" id="PF00270">
    <property type="entry name" value="DEAD"/>
    <property type="match status" value="1"/>
</dbReference>
<keyword evidence="6" id="KW-0694">RNA-binding</keyword>
<feature type="region of interest" description="Disordered" evidence="7">
    <location>
        <begin position="1437"/>
        <end position="1459"/>
    </location>
</feature>
<evidence type="ECO:0000256" key="7">
    <source>
        <dbReference type="SAM" id="MobiDB-lite"/>
    </source>
</evidence>
<organism evidence="12 13">
    <name type="scientific">Cronartium quercuum f. sp. fusiforme G11</name>
    <dbReference type="NCBI Taxonomy" id="708437"/>
    <lineage>
        <taxon>Eukaryota</taxon>
        <taxon>Fungi</taxon>
        <taxon>Dikarya</taxon>
        <taxon>Basidiomycota</taxon>
        <taxon>Pucciniomycotina</taxon>
        <taxon>Pucciniomycetes</taxon>
        <taxon>Pucciniales</taxon>
        <taxon>Coleosporiaceae</taxon>
        <taxon>Cronartium</taxon>
    </lineage>
</organism>
<dbReference type="Gene3D" id="1.10.1520.10">
    <property type="entry name" value="Ribonuclease III domain"/>
    <property type="match status" value="2"/>
</dbReference>
<protein>
    <recommendedName>
        <fullName evidence="14">Dicer-like protein 1</fullName>
    </recommendedName>
</protein>
<keyword evidence="2" id="KW-0547">Nucleotide-binding</keyword>
<sequence length="1475" mass="166322">MSQTGLDEPSSAKQDGLTGNTCPRLYQVELFEEAKRRNIIIRADTGTGKTLVAVLLIKWMATQPKPDNERHILQAFLVPTRPLVQQQANAIRMGTNLRVGEYTGDHQPELRDVEKWRKDLQQTDVIVCTAQVSLLVFDEAHHCRKNHIYNQIMQVHFRRLSQDPHHRRVPKILGMTASPIWDCKSLARAEKDIKSLQSDLCAQLYEIKETRDDINRYTNKPKESIVYYAPVTFVDNLLEPHWEYVQVLVDAHADSKFLVASRAIQEGLGQYAYLLFVSDWLSSLLLPSTIKNVQDPRILEPTYRLKIEEAIKKLELLVNPNDVPLSQTTPKFQALIRVLLEYKDTKGDNKSFHGMIFAERRTHAQLLHRMMSRCVALKEFIKSCALTGHATNGRSGGCDDGMASKAQNRAVENFRTGETNLAIATNVAEEGLDFRACRVVIRFDEINTWKGYIQSRGRARAANSDYIVLLPEGTNSKYLQFVGKEKELETNLYIRPNDEEICDAAVESTPQLINSLGGGKDAILTFNSAISVLNDVCQLLPYDEYADIPKLQFEEFERRDGFVCRLTLPSMAALPSADRTFESDSFPKKKAAKQSVCFKACQALRLAGVLDRHFMAQLHHHKSNPTDADGRPLPTLPLPEKVEVICPNLFGSVHASDVWLHKISFDLGQQKPSTFGFLCGQKLVVPPGPVIYDHTREGKPLPIIIESAVKMCWTEEERSCNLAWLETFTRMGMQAAINRREYEGDLLFFIAPLLEDTMEIDWELVKSPLSPITSVDEIPKYKEIIVPLRCLHHRIFTSHTVCPDLTSNSKPGEVPSDRNLLRFIKNFKSFKSLGHFYSILDMSLRDKLQSPLVYLESDFVAEDTLVKNVVAKPCVPFKVLLPSTACKGSHLPSYFWRIFSFLPALTRRIHDAIQVQAALNRLAVPNVSLDLAIEALTPPGLDVPWDYQTLETLGDAFLKLATSVHVYLSHVRKGEGDMTVLRAKSVDNQYLRSKSLQVGLESYVLSYRYRIDRFRAAHMDEGLVLPNGQFQRKIPRRVLSDIVEALLGAGYISGGIETALKIGTAVDLCFGGTVPWSQRPHTFLSHANNEDAAHQFTPSHLSLQDVIGYSFKQPLLLIQALTHRSSGSLLTNCYEREEWLGDAILDMWITEHCYRRFENPTAAQLTTTRACLVTNASLGYLALRKLGLRALILHNSRHFEDACEEALKEIASFTDVGSFYEDLTNPFVVFEPPKILGDALEAIVGAMFIDCGLDLQVVYKSLDKIYEDVLPHLKQAEPRDPLSRLLKLRDKHLCAELRRVTRLSVEKTGSDDVSYESMRICEITLHGEMIATGRHPTSPIVAEQRACLTAYEILTCEPNADGVDTQADPWLKCHCQASLTLAKSPSIAKKTEDTGLPPLYGKKNKKKRSKRNRLLRLEQQSAADCFSQPVEPVKAEKLLNEDRLKAEDEQDSNSSDPETCIRIIKSRVSVPLSPL</sequence>
<proteinExistence type="inferred from homology"/>
<feature type="domain" description="Helicase C-terminal" evidence="10">
    <location>
        <begin position="334"/>
        <end position="517"/>
    </location>
</feature>
<evidence type="ECO:0000313" key="12">
    <source>
        <dbReference type="EMBL" id="KAG0140405.1"/>
    </source>
</evidence>
<keyword evidence="13" id="KW-1185">Reference proteome</keyword>
<evidence type="ECO:0000256" key="3">
    <source>
        <dbReference type="ARBA" id="ARBA00022801"/>
    </source>
</evidence>
<dbReference type="Gene3D" id="3.30.160.380">
    <property type="entry name" value="Dicer dimerisation domain"/>
    <property type="match status" value="1"/>
</dbReference>
<dbReference type="CDD" id="cd00593">
    <property type="entry name" value="RIBOc"/>
    <property type="match status" value="2"/>
</dbReference>
<dbReference type="InterPro" id="IPR001650">
    <property type="entry name" value="Helicase_C-like"/>
</dbReference>
<keyword evidence="5" id="KW-0067">ATP-binding</keyword>
<dbReference type="SUPFAM" id="SSF52540">
    <property type="entry name" value="P-loop containing nucleoside triphosphate hydrolases"/>
    <property type="match status" value="1"/>
</dbReference>
<dbReference type="InterPro" id="IPR005034">
    <property type="entry name" value="Dicer_dimerisation"/>
</dbReference>
<dbReference type="InterPro" id="IPR027417">
    <property type="entry name" value="P-loop_NTPase"/>
</dbReference>
<name>A0A9P6NAQ8_9BASI</name>
<reference evidence="12" key="1">
    <citation type="submission" date="2013-11" db="EMBL/GenBank/DDBJ databases">
        <title>Genome sequence of the fusiform rust pathogen reveals effectors for host alternation and coevolution with pine.</title>
        <authorList>
            <consortium name="DOE Joint Genome Institute"/>
            <person name="Smith K."/>
            <person name="Pendleton A."/>
            <person name="Kubisiak T."/>
            <person name="Anderson C."/>
            <person name="Salamov A."/>
            <person name="Aerts A."/>
            <person name="Riley R."/>
            <person name="Clum A."/>
            <person name="Lindquist E."/>
            <person name="Ence D."/>
            <person name="Campbell M."/>
            <person name="Kronenberg Z."/>
            <person name="Feau N."/>
            <person name="Dhillon B."/>
            <person name="Hamelin R."/>
            <person name="Burleigh J."/>
            <person name="Smith J."/>
            <person name="Yandell M."/>
            <person name="Nelson C."/>
            <person name="Grigoriev I."/>
            <person name="Davis J."/>
        </authorList>
    </citation>
    <scope>NUCLEOTIDE SEQUENCE</scope>
    <source>
        <strain evidence="12">G11</strain>
    </source>
</reference>
<evidence type="ECO:0000259" key="9">
    <source>
        <dbReference type="PROSITE" id="PS51192"/>
    </source>
</evidence>
<dbReference type="SMART" id="SM00535">
    <property type="entry name" value="RIBOc"/>
    <property type="match status" value="2"/>
</dbReference>
<dbReference type="GO" id="GO:0004525">
    <property type="term" value="F:ribonuclease III activity"/>
    <property type="evidence" value="ECO:0007669"/>
    <property type="project" value="InterPro"/>
</dbReference>
<keyword evidence="4" id="KW-0347">Helicase</keyword>
<dbReference type="InterPro" id="IPR014001">
    <property type="entry name" value="Helicase_ATP-bd"/>
</dbReference>
<dbReference type="GO" id="GO:0005737">
    <property type="term" value="C:cytoplasm"/>
    <property type="evidence" value="ECO:0007669"/>
    <property type="project" value="TreeGrafter"/>
</dbReference>
<dbReference type="InterPro" id="IPR000999">
    <property type="entry name" value="RNase_III_dom"/>
</dbReference>
<dbReference type="Pfam" id="PF00636">
    <property type="entry name" value="Ribonuclease_3"/>
    <property type="match status" value="2"/>
</dbReference>
<feature type="compositionally biased region" description="Basic and acidic residues" evidence="7">
    <location>
        <begin position="1437"/>
        <end position="1447"/>
    </location>
</feature>
<feature type="domain" description="Helicase ATP-binding" evidence="9">
    <location>
        <begin position="30"/>
        <end position="197"/>
    </location>
</feature>
<dbReference type="Proteomes" id="UP000886653">
    <property type="component" value="Unassembled WGS sequence"/>
</dbReference>
<evidence type="ECO:0000256" key="1">
    <source>
        <dbReference type="ARBA" id="ARBA00022737"/>
    </source>
</evidence>
<evidence type="ECO:0000259" key="11">
    <source>
        <dbReference type="PROSITE" id="PS51327"/>
    </source>
</evidence>
<comment type="similarity">
    <text evidence="6">Belongs to the helicase family. Dicer subfamily.</text>
</comment>
<dbReference type="PROSITE" id="PS50142">
    <property type="entry name" value="RNASE_3_2"/>
    <property type="match status" value="2"/>
</dbReference>
<evidence type="ECO:0000256" key="6">
    <source>
        <dbReference type="PROSITE-ProRule" id="PRU00657"/>
    </source>
</evidence>
<gene>
    <name evidence="12" type="ORF">CROQUDRAFT_53300</name>
</gene>
<dbReference type="GO" id="GO:0003723">
    <property type="term" value="F:RNA binding"/>
    <property type="evidence" value="ECO:0007669"/>
    <property type="project" value="UniProtKB-UniRule"/>
</dbReference>
<evidence type="ECO:0000313" key="13">
    <source>
        <dbReference type="Proteomes" id="UP000886653"/>
    </source>
</evidence>
<dbReference type="InterPro" id="IPR011545">
    <property type="entry name" value="DEAD/DEAH_box_helicase_dom"/>
</dbReference>
<feature type="region of interest" description="Disordered" evidence="7">
    <location>
        <begin position="1389"/>
        <end position="1410"/>
    </location>
</feature>
<dbReference type="SUPFAM" id="SSF69065">
    <property type="entry name" value="RNase III domain-like"/>
    <property type="match status" value="2"/>
</dbReference>
<dbReference type="PANTHER" id="PTHR14950:SF37">
    <property type="entry name" value="ENDORIBONUCLEASE DICER"/>
    <property type="match status" value="1"/>
</dbReference>